<accession>A0ABS0PF15</accession>
<dbReference type="Gene3D" id="1.10.10.2830">
    <property type="match status" value="1"/>
</dbReference>
<evidence type="ECO:0000313" key="5">
    <source>
        <dbReference type="Proteomes" id="UP001194539"/>
    </source>
</evidence>
<dbReference type="PANTHER" id="PTHR33375:SF7">
    <property type="entry name" value="CHROMOSOME 2-PARTITIONING PROTEIN PARB-RELATED"/>
    <property type="match status" value="1"/>
</dbReference>
<dbReference type="RefSeq" id="WP_197969486.1">
    <property type="nucleotide sequence ID" value="NZ_JACEGD010000062.1"/>
</dbReference>
<evidence type="ECO:0000256" key="2">
    <source>
        <dbReference type="SAM" id="MobiDB-lite"/>
    </source>
</evidence>
<name>A0ABS0PF15_9BRAD</name>
<keyword evidence="5" id="KW-1185">Reference proteome</keyword>
<protein>
    <submittedName>
        <fullName evidence="4">ParB/RepB/Spo0J family partition protein</fullName>
    </submittedName>
</protein>
<dbReference type="EMBL" id="JACEGD010000062">
    <property type="protein sequence ID" value="MBH5391902.1"/>
    <property type="molecule type" value="Genomic_DNA"/>
</dbReference>
<reference evidence="4 5" key="1">
    <citation type="submission" date="2020-07" db="EMBL/GenBank/DDBJ databases">
        <title>Bradyrhizobium diversity isolated from nodules of indigenous legumes of Western Australia.</title>
        <authorList>
            <person name="Klepa M.S."/>
        </authorList>
    </citation>
    <scope>NUCLEOTIDE SEQUENCE [LARGE SCALE GENOMIC DNA]</scope>
    <source>
        <strain evidence="4 5">CNPSo 4019</strain>
    </source>
</reference>
<dbReference type="SUPFAM" id="SSF109709">
    <property type="entry name" value="KorB DNA-binding domain-like"/>
    <property type="match status" value="1"/>
</dbReference>
<dbReference type="CDD" id="cd16406">
    <property type="entry name" value="ParB_N_like"/>
    <property type="match status" value="1"/>
</dbReference>
<sequence>MTKPVQKITLSPSRDIPFNKLVLSQSNVRRVKAGVSIEQLAESIAQRTLLQSLNVRAIVDEEGNETGMFEVPAGGRRYRALELLVKQKRMSRTQAVPCVVREGGIAEDDSIAENDERVGLHPLDQFRAFQTLRDLGMSEEDIAARHFVAPAIVKQRLRLASVSPKLHEVYAEDGMTLEQLMAFSVSGDHSRQEQVWDNVSRSGYDEPYQIRRMLTENTVRGSDRRAQYVGIDAYERAGGPVLHDLFEHDGGGWLQDVALLDRLVTDKLKQDAEVIAAEGWKWISVAVDFPFGHTTGLRELEGTPASLTSEEQGTLDALNAEHDRLEAEYQDADELPEEVDQRLGEIEAALLAFEERPMIYDPADIARAGVFISIDSDGRLSVDCGYVRPEDEQAVVDADPGQGSTTGESQEAVAPVQRTAITVGGAPTEPAEEDEDDAARPLPDRLITELTAHRTLALRDALAEHPSIAFLAVLHSFVLATFYRFVSSASCLEIAVHTPTFPVQAPGLRDSAPAKAIDTRHEAWKARLPNDAKALWDALCALDGQAQATLFAHCASLSLNALYEPVNRYAQGRVSADGLARRLGQADVLARAVGLDMVQAGWRPTVDNYLGRVTKPRILEAVREAKGDASAELIDHLKKSDMAREAERLLEGTGWLPEPLRLADTIQSAEQDAVAGPLPEFLAGDEDGSGPADDVQPHGIAAE</sequence>
<comment type="caution">
    <text evidence="4">The sequence shown here is derived from an EMBL/GenBank/DDBJ whole genome shotgun (WGS) entry which is preliminary data.</text>
</comment>
<dbReference type="PANTHER" id="PTHR33375">
    <property type="entry name" value="CHROMOSOME-PARTITIONING PROTEIN PARB-RELATED"/>
    <property type="match status" value="1"/>
</dbReference>
<feature type="domain" description="ParB-like N-terminal" evidence="3">
    <location>
        <begin position="14"/>
        <end position="115"/>
    </location>
</feature>
<feature type="coiled-coil region" evidence="1">
    <location>
        <begin position="308"/>
        <end position="335"/>
    </location>
</feature>
<evidence type="ECO:0000256" key="1">
    <source>
        <dbReference type="SAM" id="Coils"/>
    </source>
</evidence>
<proteinExistence type="predicted"/>
<dbReference type="SMART" id="SM00470">
    <property type="entry name" value="ParB"/>
    <property type="match status" value="1"/>
</dbReference>
<dbReference type="Pfam" id="PF02195">
    <property type="entry name" value="ParB_N"/>
    <property type="match status" value="1"/>
</dbReference>
<evidence type="ECO:0000313" key="4">
    <source>
        <dbReference type="EMBL" id="MBH5391902.1"/>
    </source>
</evidence>
<dbReference type="Proteomes" id="UP001194539">
    <property type="component" value="Unassembled WGS sequence"/>
</dbReference>
<dbReference type="InterPro" id="IPR050336">
    <property type="entry name" value="Chromosome_partition/occlusion"/>
</dbReference>
<dbReference type="InterPro" id="IPR003115">
    <property type="entry name" value="ParB_N"/>
</dbReference>
<dbReference type="Gene3D" id="3.90.1530.30">
    <property type="match status" value="1"/>
</dbReference>
<dbReference type="SUPFAM" id="SSF110849">
    <property type="entry name" value="ParB/Sulfiredoxin"/>
    <property type="match status" value="1"/>
</dbReference>
<evidence type="ECO:0000259" key="3">
    <source>
        <dbReference type="SMART" id="SM00470"/>
    </source>
</evidence>
<feature type="region of interest" description="Disordered" evidence="2">
    <location>
        <begin position="673"/>
        <end position="703"/>
    </location>
</feature>
<keyword evidence="1" id="KW-0175">Coiled coil</keyword>
<gene>
    <name evidence="4" type="ORF">H1B27_37425</name>
</gene>
<organism evidence="4 5">
    <name type="scientific">Bradyrhizobium diversitatis</name>
    <dbReference type="NCBI Taxonomy" id="2755406"/>
    <lineage>
        <taxon>Bacteria</taxon>
        <taxon>Pseudomonadati</taxon>
        <taxon>Pseudomonadota</taxon>
        <taxon>Alphaproteobacteria</taxon>
        <taxon>Hyphomicrobiales</taxon>
        <taxon>Nitrobacteraceae</taxon>
        <taxon>Bradyrhizobium</taxon>
    </lineage>
</organism>
<dbReference type="InterPro" id="IPR036086">
    <property type="entry name" value="ParB/Sulfiredoxin_sf"/>
</dbReference>